<protein>
    <submittedName>
        <fullName evidence="1">Uncharacterized protein</fullName>
    </submittedName>
</protein>
<dbReference type="AlphaFoldDB" id="D2R2A7"/>
<organism evidence="1 2">
    <name type="scientific">Pirellula staleyi (strain ATCC 27377 / DSM 6068 / ICPB 4128)</name>
    <name type="common">Pirella staleyi</name>
    <dbReference type="NCBI Taxonomy" id="530564"/>
    <lineage>
        <taxon>Bacteria</taxon>
        <taxon>Pseudomonadati</taxon>
        <taxon>Planctomycetota</taxon>
        <taxon>Planctomycetia</taxon>
        <taxon>Pirellulales</taxon>
        <taxon>Pirellulaceae</taxon>
        <taxon>Pirellula</taxon>
    </lineage>
</organism>
<dbReference type="KEGG" id="psl:Psta_0326"/>
<sequence length="78" mass="8475">MRDSCESAAASGIPSEQARSEIELTINRPRCRSGDATKFIVLVMYVKSMGLESAVFEEKVEEKRLNPTVSGVTCHGLG</sequence>
<reference evidence="1 2" key="1">
    <citation type="journal article" date="2009" name="Stand. Genomic Sci.">
        <title>Complete genome sequence of Pirellula staleyi type strain (ATCC 27377).</title>
        <authorList>
            <person name="Clum A."/>
            <person name="Tindall B.J."/>
            <person name="Sikorski J."/>
            <person name="Ivanova N."/>
            <person name="Mavrommatis K."/>
            <person name="Lucas S."/>
            <person name="Glavina del Rio T."/>
            <person name="Nolan M."/>
            <person name="Chen F."/>
            <person name="Tice H."/>
            <person name="Pitluck S."/>
            <person name="Cheng J.F."/>
            <person name="Chertkov O."/>
            <person name="Brettin T."/>
            <person name="Han C."/>
            <person name="Detter J.C."/>
            <person name="Kuske C."/>
            <person name="Bruce D."/>
            <person name="Goodwin L."/>
            <person name="Ovchinikova G."/>
            <person name="Pati A."/>
            <person name="Mikhailova N."/>
            <person name="Chen A."/>
            <person name="Palaniappan K."/>
            <person name="Land M."/>
            <person name="Hauser L."/>
            <person name="Chang Y.J."/>
            <person name="Jeffries C.D."/>
            <person name="Chain P."/>
            <person name="Rohde M."/>
            <person name="Goker M."/>
            <person name="Bristow J."/>
            <person name="Eisen J.A."/>
            <person name="Markowitz V."/>
            <person name="Hugenholtz P."/>
            <person name="Kyrpides N.C."/>
            <person name="Klenk H.P."/>
            <person name="Lapidus A."/>
        </authorList>
    </citation>
    <scope>NUCLEOTIDE SEQUENCE [LARGE SCALE GENOMIC DNA]</scope>
    <source>
        <strain evidence="2">ATCC 27377 / DSM 6068 / ICPB 4128</strain>
    </source>
</reference>
<name>D2R2A7_PIRSD</name>
<gene>
    <name evidence="1" type="ordered locus">Psta_0326</name>
</gene>
<evidence type="ECO:0000313" key="1">
    <source>
        <dbReference type="EMBL" id="ADB15016.1"/>
    </source>
</evidence>
<keyword evidence="2" id="KW-1185">Reference proteome</keyword>
<proteinExistence type="predicted"/>
<accession>D2R2A7</accession>
<dbReference type="EMBL" id="CP001848">
    <property type="protein sequence ID" value="ADB15016.1"/>
    <property type="molecule type" value="Genomic_DNA"/>
</dbReference>
<dbReference type="HOGENOM" id="CLU_2618965_0_0_0"/>
<evidence type="ECO:0000313" key="2">
    <source>
        <dbReference type="Proteomes" id="UP000001887"/>
    </source>
</evidence>
<dbReference type="Proteomes" id="UP000001887">
    <property type="component" value="Chromosome"/>
</dbReference>